<evidence type="ECO:0000313" key="17">
    <source>
        <dbReference type="EMBL" id="GBL83950.1"/>
    </source>
</evidence>
<feature type="domain" description="Complex 1 LYR protein" evidence="16">
    <location>
        <begin position="20"/>
        <end position="76"/>
    </location>
</feature>
<keyword evidence="11" id="KW-0007">Acetylation</keyword>
<evidence type="ECO:0000256" key="7">
    <source>
        <dbReference type="ARBA" id="ARBA00022553"/>
    </source>
</evidence>
<reference evidence="17 18" key="1">
    <citation type="journal article" date="2019" name="Sci. Rep.">
        <title>Orb-weaving spider Araneus ventricosus genome elucidates the spidroin gene catalogue.</title>
        <authorList>
            <person name="Kono N."/>
            <person name="Nakamura H."/>
            <person name="Ohtoshi R."/>
            <person name="Moran D.A.P."/>
            <person name="Shinohara A."/>
            <person name="Yoshida Y."/>
            <person name="Fujiwara M."/>
            <person name="Mori M."/>
            <person name="Tomita M."/>
            <person name="Arakawa K."/>
        </authorList>
    </citation>
    <scope>NUCLEOTIDE SEQUENCE [LARGE SCALE GENOMIC DNA]</scope>
</reference>
<evidence type="ECO:0000256" key="15">
    <source>
        <dbReference type="ARBA" id="ARBA00032528"/>
    </source>
</evidence>
<protein>
    <recommendedName>
        <fullName evidence="5">NADH dehydrogenase [ubiquinone] 1 beta subcomplex subunit 9</fullName>
    </recommendedName>
    <alternativeName>
        <fullName evidence="14">Complex I-B22</fullName>
    </alternativeName>
    <alternativeName>
        <fullName evidence="15">NADH-ubiquinone oxidoreductase B22 subunit</fullName>
    </alternativeName>
</protein>
<name>A0A4Y2AVR5_ARAVE</name>
<dbReference type="PANTHER" id="PTHR12868:SF0">
    <property type="entry name" value="NADH DEHYDROGENASE [UBIQUINONE] 1 BETA SUBCOMPLEX SUBUNIT 9"/>
    <property type="match status" value="1"/>
</dbReference>
<keyword evidence="13" id="KW-0472">Membrane</keyword>
<keyword evidence="7" id="KW-0597">Phosphoprotein</keyword>
<evidence type="ECO:0000313" key="18">
    <source>
        <dbReference type="Proteomes" id="UP000499080"/>
    </source>
</evidence>
<dbReference type="GO" id="GO:0006120">
    <property type="term" value="P:mitochondrial electron transport, NADH to ubiquinone"/>
    <property type="evidence" value="ECO:0007669"/>
    <property type="project" value="InterPro"/>
</dbReference>
<dbReference type="Proteomes" id="UP000499080">
    <property type="component" value="Unassembled WGS sequence"/>
</dbReference>
<evidence type="ECO:0000256" key="8">
    <source>
        <dbReference type="ARBA" id="ARBA00022660"/>
    </source>
</evidence>
<dbReference type="InterPro" id="IPR033034">
    <property type="entry name" value="NDUFB9"/>
</dbReference>
<dbReference type="GO" id="GO:0005743">
    <property type="term" value="C:mitochondrial inner membrane"/>
    <property type="evidence" value="ECO:0007669"/>
    <property type="project" value="UniProtKB-SubCell"/>
</dbReference>
<keyword evidence="10" id="KW-0249">Electron transport</keyword>
<evidence type="ECO:0000256" key="5">
    <source>
        <dbReference type="ARBA" id="ARBA00018684"/>
    </source>
</evidence>
<evidence type="ECO:0000256" key="3">
    <source>
        <dbReference type="ARBA" id="ARBA00009508"/>
    </source>
</evidence>
<comment type="subcellular location">
    <subcellularLocation>
        <location evidence="2">Mitochondrion inner membrane</location>
        <topology evidence="2">Peripheral membrane protein</topology>
        <orientation evidence="2">Matrix side</orientation>
    </subcellularLocation>
</comment>
<keyword evidence="17" id="KW-0830">Ubiquinone</keyword>
<comment type="subunit">
    <text evidence="4">Mammalian complex I is composed of 45 different subunits.</text>
</comment>
<dbReference type="PANTHER" id="PTHR12868">
    <property type="entry name" value="NADH-UBIQUINONE OXIDOREDUCTASE B22 SUBUNIT"/>
    <property type="match status" value="1"/>
</dbReference>
<evidence type="ECO:0000256" key="1">
    <source>
        <dbReference type="ARBA" id="ARBA00002920"/>
    </source>
</evidence>
<evidence type="ECO:0000256" key="9">
    <source>
        <dbReference type="ARBA" id="ARBA00022792"/>
    </source>
</evidence>
<comment type="caution">
    <text evidence="17">The sequence shown here is derived from an EMBL/GenBank/DDBJ whole genome shotgun (WGS) entry which is preliminary data.</text>
</comment>
<evidence type="ECO:0000256" key="11">
    <source>
        <dbReference type="ARBA" id="ARBA00022990"/>
    </source>
</evidence>
<dbReference type="InterPro" id="IPR045292">
    <property type="entry name" value="Complex1_LYR_NDUFB9_LYRM3"/>
</dbReference>
<evidence type="ECO:0000259" key="16">
    <source>
        <dbReference type="Pfam" id="PF05347"/>
    </source>
</evidence>
<dbReference type="EMBL" id="BGPR01000035">
    <property type="protein sequence ID" value="GBL83950.1"/>
    <property type="molecule type" value="Genomic_DNA"/>
</dbReference>
<evidence type="ECO:0000256" key="13">
    <source>
        <dbReference type="ARBA" id="ARBA00023136"/>
    </source>
</evidence>
<evidence type="ECO:0000256" key="12">
    <source>
        <dbReference type="ARBA" id="ARBA00023128"/>
    </source>
</evidence>
<evidence type="ECO:0000256" key="14">
    <source>
        <dbReference type="ARBA" id="ARBA00030192"/>
    </source>
</evidence>
<evidence type="ECO:0000256" key="4">
    <source>
        <dbReference type="ARBA" id="ARBA00011790"/>
    </source>
</evidence>
<evidence type="ECO:0000256" key="6">
    <source>
        <dbReference type="ARBA" id="ARBA00022448"/>
    </source>
</evidence>
<organism evidence="17 18">
    <name type="scientific">Araneus ventricosus</name>
    <name type="common">Orbweaver spider</name>
    <name type="synonym">Epeira ventricosa</name>
    <dbReference type="NCBI Taxonomy" id="182803"/>
    <lineage>
        <taxon>Eukaryota</taxon>
        <taxon>Metazoa</taxon>
        <taxon>Ecdysozoa</taxon>
        <taxon>Arthropoda</taxon>
        <taxon>Chelicerata</taxon>
        <taxon>Arachnida</taxon>
        <taxon>Araneae</taxon>
        <taxon>Araneomorphae</taxon>
        <taxon>Entelegynae</taxon>
        <taxon>Araneoidea</taxon>
        <taxon>Araneidae</taxon>
        <taxon>Araneus</taxon>
    </lineage>
</organism>
<keyword evidence="9" id="KW-0999">Mitochondrion inner membrane</keyword>
<sequence length="149" mass="17955">MANPLLPKHLQTTVKTHAQNVCNLYKRALRNALSTHDDRAVFRYHATLIRAKFDKNKDEKDLRKAKMLLEEGEKELYANLHYQPRKFSYSPGGINYGRSVTIPDWVLDFWHPLEKARYPEYFARRELRKQQYTERWEKKYGKPVEHEDY</sequence>
<dbReference type="AlphaFoldDB" id="A0A4Y2AVR5"/>
<proteinExistence type="inferred from homology"/>
<dbReference type="OrthoDB" id="13598at2759"/>
<evidence type="ECO:0000256" key="10">
    <source>
        <dbReference type="ARBA" id="ARBA00022982"/>
    </source>
</evidence>
<accession>A0A4Y2AVR5</accession>
<gene>
    <name evidence="17" type="primary">NDUFB9</name>
    <name evidence="17" type="ORF">AVEN_100837_1</name>
</gene>
<keyword evidence="6" id="KW-0813">Transport</keyword>
<comment type="similarity">
    <text evidence="3">Belongs to the complex I LYR family.</text>
</comment>
<comment type="function">
    <text evidence="1">Accessory subunit of the mitochondrial membrane respiratory chain NADH dehydrogenase (Complex I), that is believed to be not involved in catalysis. Complex I functions in the transfer of electrons from NADH to the respiratory chain. The immediate electron acceptor for the enzyme is believed to be ubiquinone.</text>
</comment>
<evidence type="ECO:0000256" key="2">
    <source>
        <dbReference type="ARBA" id="ARBA00004443"/>
    </source>
</evidence>
<dbReference type="InterPro" id="IPR008011">
    <property type="entry name" value="Complex1_LYR_dom"/>
</dbReference>
<keyword evidence="8" id="KW-0679">Respiratory chain</keyword>
<keyword evidence="18" id="KW-1185">Reference proteome</keyword>
<keyword evidence="12" id="KW-0496">Mitochondrion</keyword>
<dbReference type="Pfam" id="PF05347">
    <property type="entry name" value="Complex1_LYR"/>
    <property type="match status" value="1"/>
</dbReference>
<dbReference type="CDD" id="cd20263">
    <property type="entry name" value="Complex1_LYR_NDUFB9_LYRM3"/>
    <property type="match status" value="1"/>
</dbReference>